<keyword evidence="4" id="KW-1185">Reference proteome</keyword>
<accession>A0A3M6VI04</accession>
<gene>
    <name evidence="3" type="ORF">DD238_005407</name>
</gene>
<name>A0A3M6VI04_9STRA</name>
<evidence type="ECO:0000256" key="2">
    <source>
        <dbReference type="SAM" id="MobiDB-lite"/>
    </source>
</evidence>
<dbReference type="Proteomes" id="UP000282087">
    <property type="component" value="Unassembled WGS sequence"/>
</dbReference>
<feature type="compositionally biased region" description="Basic residues" evidence="2">
    <location>
        <begin position="255"/>
        <end position="264"/>
    </location>
</feature>
<reference evidence="3 4" key="1">
    <citation type="submission" date="2018-06" db="EMBL/GenBank/DDBJ databases">
        <title>Comparative genomics of downy mildews reveals potential adaptations to biotrophy.</title>
        <authorList>
            <person name="Fletcher K."/>
            <person name="Klosterman S.J."/>
            <person name="Derevnina L."/>
            <person name="Martin F."/>
            <person name="Koike S."/>
            <person name="Reyes Chin-Wo S."/>
            <person name="Mou B."/>
            <person name="Michelmore R."/>
        </authorList>
    </citation>
    <scope>NUCLEOTIDE SEQUENCE [LARGE SCALE GENOMIC DNA]</scope>
    <source>
        <strain evidence="3 4">R14</strain>
    </source>
</reference>
<dbReference type="VEuPathDB" id="FungiDB:DD237_006165"/>
<feature type="region of interest" description="Disordered" evidence="2">
    <location>
        <begin position="225"/>
        <end position="290"/>
    </location>
</feature>
<feature type="region of interest" description="Disordered" evidence="2">
    <location>
        <begin position="349"/>
        <end position="445"/>
    </location>
</feature>
<sequence>MNKTPVDRIVAFLDLLLMQEGGEWWTKFTYHRGKQSEGQKVNALTEDDKKQLVMLKKRLAAVGNELLVKLPELTSSKETPRSANVRVLQLQLVFRMLCFGTLTSKKKEEKKKLKKEIRRLLDRVALLLDAANPPSLADEDVDERSPFQEFLQQKLRPRLGMLLPGLMQYLLRVYELEEEDSKAEQGSITSMLPMPVVKLLQPLQPLSELSTSAGIGDTSILSALRQERPAKRARPDASAMFKEVELPQQKQLLSHSRKSRRVSKSHSSSANKCSNTSMSSSCKSSRDTRLDVPAGAKSIKALGATRALSTRLSNETDLLRRAAATTPTAPRLYGIMSERSHFAGRQTTISTSPSTATQVGRSAPGRIPSPSIPGPQPAMRRKASTSSVVMRTPDRSKRLGARNTRRVLVEASPPLRRPNGAGASVPRLLQPKSSRLGANPPPLFR</sequence>
<keyword evidence="1" id="KW-0175">Coiled coil</keyword>
<protein>
    <submittedName>
        <fullName evidence="3">Uncharacterized protein</fullName>
    </submittedName>
</protein>
<feature type="compositionally biased region" description="Polar residues" evidence="2">
    <location>
        <begin position="349"/>
        <end position="359"/>
    </location>
</feature>
<evidence type="ECO:0000313" key="3">
    <source>
        <dbReference type="EMBL" id="RMX65651.1"/>
    </source>
</evidence>
<evidence type="ECO:0000256" key="1">
    <source>
        <dbReference type="SAM" id="Coils"/>
    </source>
</evidence>
<evidence type="ECO:0000313" key="4">
    <source>
        <dbReference type="Proteomes" id="UP000282087"/>
    </source>
</evidence>
<proteinExistence type="predicted"/>
<feature type="compositionally biased region" description="Low complexity" evidence="2">
    <location>
        <begin position="360"/>
        <end position="369"/>
    </location>
</feature>
<dbReference type="EMBL" id="QLLG01000237">
    <property type="protein sequence ID" value="RMX65651.1"/>
    <property type="molecule type" value="Genomic_DNA"/>
</dbReference>
<feature type="compositionally biased region" description="Low complexity" evidence="2">
    <location>
        <begin position="265"/>
        <end position="283"/>
    </location>
</feature>
<organism evidence="3 4">
    <name type="scientific">Peronospora effusa</name>
    <dbReference type="NCBI Taxonomy" id="542832"/>
    <lineage>
        <taxon>Eukaryota</taxon>
        <taxon>Sar</taxon>
        <taxon>Stramenopiles</taxon>
        <taxon>Oomycota</taxon>
        <taxon>Peronosporomycetes</taxon>
        <taxon>Peronosporales</taxon>
        <taxon>Peronosporaceae</taxon>
        <taxon>Peronospora</taxon>
    </lineage>
</organism>
<dbReference type="AlphaFoldDB" id="A0A3M6VI04"/>
<comment type="caution">
    <text evidence="3">The sequence shown here is derived from an EMBL/GenBank/DDBJ whole genome shotgun (WGS) entry which is preliminary data.</text>
</comment>
<feature type="compositionally biased region" description="Basic and acidic residues" evidence="2">
    <location>
        <begin position="225"/>
        <end position="235"/>
    </location>
</feature>
<feature type="coiled-coil region" evidence="1">
    <location>
        <begin position="103"/>
        <end position="130"/>
    </location>
</feature>